<accession>A0ABX7HIL2</accession>
<keyword evidence="2" id="KW-1185">Reference proteome</keyword>
<protein>
    <submittedName>
        <fullName evidence="1">Uncharacterized protein</fullName>
    </submittedName>
</protein>
<organism evidence="1 2">
    <name type="scientific">Mammaliicoccus vitulinus</name>
    <dbReference type="NCBI Taxonomy" id="71237"/>
    <lineage>
        <taxon>Bacteria</taxon>
        <taxon>Bacillati</taxon>
        <taxon>Bacillota</taxon>
        <taxon>Bacilli</taxon>
        <taxon>Bacillales</taxon>
        <taxon>Staphylococcaceae</taxon>
        <taxon>Mammaliicoccus</taxon>
    </lineage>
</organism>
<proteinExistence type="predicted"/>
<gene>
    <name evidence="1" type="ORF">I6J37_04855</name>
</gene>
<evidence type="ECO:0000313" key="1">
    <source>
        <dbReference type="EMBL" id="QRO86003.1"/>
    </source>
</evidence>
<evidence type="ECO:0000313" key="2">
    <source>
        <dbReference type="Proteomes" id="UP000627155"/>
    </source>
</evidence>
<sequence>MQNVYILSEERPKKSVVYQLLLLVQSHLNNKNIKENEILRLNEEKTNFKIIPEIIDGRFTFNYLVKGIEIEGINSIIIKLSKGYSSFVDFLVFIQNEIPNPEKENNLIFGVEETKTRDSESRNTGVYQRGSKFVFFEHFYPDSKLYMLYNDSNKDSKVKPSETSVFGTSLYKNLDVSLIGKDDKWFESFRSIEDLIEFKSSMRKPPKGNVPVDINLDLNKNLITISGRLAKPANAGNIGHDPNIGALTLISSVLRKLGWNGKIVITRHGVSQTYINRNKKNKFLLLCSILNIELENIEMDLTEIKAYIPSQYWKYENTSEKVTDIFLHLLCDYFDIPAIYENHAGSERGYFITENQNIVIPKKNKMNQLYYIPDVVIANHKEKELLLVEGKTYENWKKGIEELENYPTFEEDFLKKYYPDYQFSKWVTLYSSNNQDELPHKDVLLNVNNLGQINLSDNSPKWLEKIMKKMT</sequence>
<dbReference type="EMBL" id="CP069486">
    <property type="protein sequence ID" value="QRO86003.1"/>
    <property type="molecule type" value="Genomic_DNA"/>
</dbReference>
<dbReference type="Proteomes" id="UP000627155">
    <property type="component" value="Chromosome"/>
</dbReference>
<dbReference type="RefSeq" id="WP_103322421.1">
    <property type="nucleotide sequence ID" value="NZ_CP069486.1"/>
</dbReference>
<reference evidence="1 2" key="1">
    <citation type="submission" date="2021-02" db="EMBL/GenBank/DDBJ databases">
        <title>FDA dAtabase for Regulatory Grade micrObial Sequences (FDA-ARGOS): Supporting development and validation of Infectious Disease Dx tests.</title>
        <authorList>
            <person name="Sproer C."/>
            <person name="Gronow S."/>
            <person name="Severitt S."/>
            <person name="Schroder I."/>
            <person name="Tallon L."/>
            <person name="Sadzewicz L."/>
            <person name="Zhao X."/>
            <person name="Boylan J."/>
            <person name="Ott S."/>
            <person name="Bowen H."/>
            <person name="Vavikolanu K."/>
            <person name="Mehta A."/>
            <person name="Aluvathingal J."/>
            <person name="Nadendla S."/>
            <person name="Lowell S."/>
            <person name="Myers T."/>
            <person name="Yan Y."/>
            <person name="Sichtig H."/>
        </authorList>
    </citation>
    <scope>NUCLEOTIDE SEQUENCE [LARGE SCALE GENOMIC DNA]</scope>
    <source>
        <strain evidence="1 2">FDAARGOS_1207</strain>
    </source>
</reference>
<name>A0ABX7HIL2_9STAP</name>